<dbReference type="InterPro" id="IPR043502">
    <property type="entry name" value="DNA/RNA_pol_sf"/>
</dbReference>
<comment type="caution">
    <text evidence="1">The sequence shown here is derived from an EMBL/GenBank/DDBJ whole genome shotgun (WGS) entry which is preliminary data.</text>
</comment>
<name>A0A225VNJ2_9STRA</name>
<gene>
    <name evidence="1" type="ORF">PHMEG_00020540</name>
</gene>
<dbReference type="SUPFAM" id="SSF56672">
    <property type="entry name" value="DNA/RNA polymerases"/>
    <property type="match status" value="1"/>
</dbReference>
<evidence type="ECO:0000313" key="2">
    <source>
        <dbReference type="Proteomes" id="UP000198211"/>
    </source>
</evidence>
<dbReference type="Proteomes" id="UP000198211">
    <property type="component" value="Unassembled WGS sequence"/>
</dbReference>
<organism evidence="1 2">
    <name type="scientific">Phytophthora megakarya</name>
    <dbReference type="NCBI Taxonomy" id="4795"/>
    <lineage>
        <taxon>Eukaryota</taxon>
        <taxon>Sar</taxon>
        <taxon>Stramenopiles</taxon>
        <taxon>Oomycota</taxon>
        <taxon>Peronosporomycetes</taxon>
        <taxon>Peronosporales</taxon>
        <taxon>Peronosporaceae</taxon>
        <taxon>Phytophthora</taxon>
    </lineage>
</organism>
<dbReference type="EMBL" id="NBNE01003670">
    <property type="protein sequence ID" value="OWZ07111.1"/>
    <property type="molecule type" value="Genomic_DNA"/>
</dbReference>
<reference evidence="2" key="1">
    <citation type="submission" date="2017-03" db="EMBL/GenBank/DDBJ databases">
        <title>Phytopthora megakarya and P. palmivora, two closely related causual agents of cacao black pod achieved similar genome size and gene model numbers by different mechanisms.</title>
        <authorList>
            <person name="Ali S."/>
            <person name="Shao J."/>
            <person name="Larry D.J."/>
            <person name="Kronmiller B."/>
            <person name="Shen D."/>
            <person name="Strem M.D."/>
            <person name="Melnick R.L."/>
            <person name="Guiltinan M.J."/>
            <person name="Tyler B.M."/>
            <person name="Meinhardt L.W."/>
            <person name="Bailey B.A."/>
        </authorList>
    </citation>
    <scope>NUCLEOTIDE SEQUENCE [LARGE SCALE GENOMIC DNA]</scope>
    <source>
        <strain evidence="2">zdho120</strain>
    </source>
</reference>
<accession>A0A225VNJ2</accession>
<proteinExistence type="predicted"/>
<evidence type="ECO:0000313" key="1">
    <source>
        <dbReference type="EMBL" id="OWZ07111.1"/>
    </source>
</evidence>
<dbReference type="OrthoDB" id="126297at2759"/>
<keyword evidence="2" id="KW-1185">Reference proteome</keyword>
<sequence length="98" mass="10961">MDFTLTEDGVITPTRVLMDGTNSVAYVQSTVQTRSAKKRETPNPKKCKVFLTEAPWSGRVVSAHGVRHDPARIEALRQRSSPSTGQELQQFNCALNWM</sequence>
<dbReference type="AlphaFoldDB" id="A0A225VNJ2"/>
<protein>
    <submittedName>
        <fullName evidence="1">Uncharacterized protein</fullName>
    </submittedName>
</protein>